<name>F1TIP4_9FIRM</name>
<dbReference type="RefSeq" id="WP_004622575.1">
    <property type="nucleotide sequence ID" value="NZ_ACXX02000021.1"/>
</dbReference>
<dbReference type="GO" id="GO:0003676">
    <property type="term" value="F:nucleic acid binding"/>
    <property type="evidence" value="ECO:0007669"/>
    <property type="project" value="InterPro"/>
</dbReference>
<evidence type="ECO:0000313" key="1">
    <source>
        <dbReference type="EMBL" id="EGD45743.1"/>
    </source>
</evidence>
<dbReference type="EMBL" id="ACXX02000021">
    <property type="protein sequence ID" value="EGD45743.1"/>
    <property type="molecule type" value="Genomic_DNA"/>
</dbReference>
<dbReference type="eggNOG" id="ENOG50327A1">
    <property type="taxonomic scope" value="Bacteria"/>
</dbReference>
<reference evidence="1" key="1">
    <citation type="submission" date="2009-07" db="EMBL/GenBank/DDBJ databases">
        <authorList>
            <consortium name="US DOE Joint Genome Institute (JGI-PGF)"/>
            <person name="Lucas S."/>
            <person name="Copeland A."/>
            <person name="Lapidus A."/>
            <person name="Glavina del Rio T."/>
            <person name="Tice H."/>
            <person name="Bruce D."/>
            <person name="Goodwin L."/>
            <person name="Pitluck S."/>
            <person name="Larimer F."/>
            <person name="Land M.L."/>
            <person name="Mouttaki H."/>
            <person name="He Z."/>
            <person name="Zhou J."/>
            <person name="Hemme C.L."/>
        </authorList>
    </citation>
    <scope>NUCLEOTIDE SEQUENCE</scope>
    <source>
        <strain evidence="1">DSM 2782</strain>
    </source>
</reference>
<gene>
    <name evidence="1" type="ORF">Cpap_0071</name>
</gene>
<dbReference type="OrthoDB" id="2083039at2"/>
<proteinExistence type="predicted"/>
<dbReference type="Proteomes" id="UP000003860">
    <property type="component" value="Unassembled WGS sequence"/>
</dbReference>
<evidence type="ECO:0000313" key="2">
    <source>
        <dbReference type="Proteomes" id="UP000003860"/>
    </source>
</evidence>
<dbReference type="Gene3D" id="3.40.1350.10">
    <property type="match status" value="1"/>
</dbReference>
<accession>F1TIP4</accession>
<protein>
    <recommendedName>
        <fullName evidence="3">PD(D/E)XK endonuclease domain-containing protein</fullName>
    </recommendedName>
</protein>
<organism evidence="1 2">
    <name type="scientific">Ruminiclostridium papyrosolvens DSM 2782</name>
    <dbReference type="NCBI Taxonomy" id="588581"/>
    <lineage>
        <taxon>Bacteria</taxon>
        <taxon>Bacillati</taxon>
        <taxon>Bacillota</taxon>
        <taxon>Clostridia</taxon>
        <taxon>Eubacteriales</taxon>
        <taxon>Oscillospiraceae</taxon>
        <taxon>Ruminiclostridium</taxon>
    </lineage>
</organism>
<dbReference type="STRING" id="588581.Cpap_0071"/>
<evidence type="ECO:0008006" key="3">
    <source>
        <dbReference type="Google" id="ProtNLM"/>
    </source>
</evidence>
<keyword evidence="2" id="KW-1185">Reference proteome</keyword>
<dbReference type="AlphaFoldDB" id="F1TIP4"/>
<sequence length="160" mass="18807">MHDENKKRLPQNIQHLLMEIGERMVLFKLFLLVKDTEWNVYQNLGETGCDLLILNSVTNQKLKIEVKTRQRLYSTSKESQKNIAQFTITENEYNNCDYVICYWLEENVFFVVPKSELSETSSNGKSLFVFRVKRRSGGGFDENSVRFLDRWDTIILGKVI</sequence>
<dbReference type="InterPro" id="IPR011856">
    <property type="entry name" value="tRNA_endonuc-like_dom_sf"/>
</dbReference>
<reference evidence="1" key="2">
    <citation type="submission" date="2011-01" db="EMBL/GenBank/DDBJ databases">
        <title>The Non-contiguous Finished genome of Clostridium papyrosolvens.</title>
        <authorList>
            <person name="Lucas S."/>
            <person name="Copeland A."/>
            <person name="Lapidus A."/>
            <person name="Cheng J.-F."/>
            <person name="Goodwin L."/>
            <person name="Pitluck S."/>
            <person name="Misra M."/>
            <person name="Chertkov O."/>
            <person name="Detter J.C."/>
            <person name="Han C."/>
            <person name="Tapia R."/>
            <person name="Land M."/>
            <person name="Hauser L."/>
            <person name="Kyrpides N."/>
            <person name="Ivanova N."/>
            <person name="Pagani I."/>
            <person name="Mouttaki H."/>
            <person name="He Z."/>
            <person name="Zhou J."/>
            <person name="Hemme C.L."/>
            <person name="Woyke T."/>
        </authorList>
    </citation>
    <scope>NUCLEOTIDE SEQUENCE [LARGE SCALE GENOMIC DNA]</scope>
    <source>
        <strain evidence="1">DSM 2782</strain>
    </source>
</reference>
<comment type="caution">
    <text evidence="1">The sequence shown here is derived from an EMBL/GenBank/DDBJ whole genome shotgun (WGS) entry which is preliminary data.</text>
</comment>